<dbReference type="NCBIfam" id="TIGR01976">
    <property type="entry name" value="am_tr_V_VC1184"/>
    <property type="match status" value="1"/>
</dbReference>
<dbReference type="Gene3D" id="3.40.640.10">
    <property type="entry name" value="Type I PLP-dependent aspartate aminotransferase-like (Major domain)"/>
    <property type="match status" value="1"/>
</dbReference>
<evidence type="ECO:0000313" key="3">
    <source>
        <dbReference type="EMBL" id="MRN39337.1"/>
    </source>
</evidence>
<keyword evidence="4" id="KW-1185">Reference proteome</keyword>
<dbReference type="Proteomes" id="UP000486297">
    <property type="component" value="Unassembled WGS sequence"/>
</dbReference>
<feature type="domain" description="Aminotransferase class V" evidence="2">
    <location>
        <begin position="27"/>
        <end position="403"/>
    </location>
</feature>
<dbReference type="RefSeq" id="WP_095501790.1">
    <property type="nucleotide sequence ID" value="NZ_WJXO01000002.1"/>
</dbReference>
<evidence type="ECO:0000256" key="1">
    <source>
        <dbReference type="ARBA" id="ARBA00022898"/>
    </source>
</evidence>
<dbReference type="SUPFAM" id="SSF53383">
    <property type="entry name" value="PLP-dependent transferases"/>
    <property type="match status" value="1"/>
</dbReference>
<accession>A0A7X2H0W5</accession>
<dbReference type="InterPro" id="IPR000192">
    <property type="entry name" value="Aminotrans_V_dom"/>
</dbReference>
<proteinExistence type="predicted"/>
<reference evidence="3" key="1">
    <citation type="journal article" name="Emerg. Infect. Dis.">
        <title>Two cases of a newly characterized neisseria species.</title>
        <authorList>
            <person name="Mustapha M."/>
            <person name="Lemos A.P.S."/>
            <person name="Harrison L.H."/>
            <person name="Vantyne D."/>
            <person name="Sacchi C.T."/>
        </authorList>
    </citation>
    <scope>NUCLEOTIDE SEQUENCE</scope>
    <source>
        <strain evidence="3">N.95.16</strain>
    </source>
</reference>
<dbReference type="InterPro" id="IPR015424">
    <property type="entry name" value="PyrdxlP-dep_Trfase"/>
</dbReference>
<dbReference type="InterPro" id="IPR011340">
    <property type="entry name" value="Cys_dSase-rel"/>
</dbReference>
<protein>
    <submittedName>
        <fullName evidence="3">Cysteine desulfurase-like protein</fullName>
    </submittedName>
</protein>
<keyword evidence="1" id="KW-0663">Pyridoxal phosphate</keyword>
<evidence type="ECO:0000313" key="4">
    <source>
        <dbReference type="Proteomes" id="UP000486297"/>
    </source>
</evidence>
<dbReference type="Gene3D" id="3.90.1150.10">
    <property type="entry name" value="Aspartate Aminotransferase, domain 1"/>
    <property type="match status" value="1"/>
</dbReference>
<dbReference type="EMBL" id="WJXO01000002">
    <property type="protein sequence ID" value="MRN39337.1"/>
    <property type="molecule type" value="Genomic_DNA"/>
</dbReference>
<dbReference type="AlphaFoldDB" id="A0A7X2H0W5"/>
<dbReference type="Pfam" id="PF00266">
    <property type="entry name" value="Aminotran_5"/>
    <property type="match status" value="1"/>
</dbReference>
<dbReference type="InterPro" id="IPR015422">
    <property type="entry name" value="PyrdxlP-dep_Trfase_small"/>
</dbReference>
<gene>
    <name evidence="3" type="ORF">GJU80_12835</name>
</gene>
<dbReference type="InterPro" id="IPR015421">
    <property type="entry name" value="PyrdxlP-dep_Trfase_major"/>
</dbReference>
<organism evidence="3 4">
    <name type="scientific">Neisseria brasiliensis</name>
    <dbReference type="NCBI Taxonomy" id="2666100"/>
    <lineage>
        <taxon>Bacteria</taxon>
        <taxon>Pseudomonadati</taxon>
        <taxon>Pseudomonadota</taxon>
        <taxon>Betaproteobacteria</taxon>
        <taxon>Neisseriales</taxon>
        <taxon>Neisseriaceae</taxon>
        <taxon>Neisseria</taxon>
    </lineage>
</organism>
<dbReference type="PANTHER" id="PTHR43586">
    <property type="entry name" value="CYSTEINE DESULFURASE"/>
    <property type="match status" value="1"/>
</dbReference>
<sequence length="417" mass="45677">MNYPIDTIRSHFPALSQADDKGQMPLLLDGPGGSQVPTQVLLAITDYLGRYNSNLGGYAEAGLKTQAVNQAARTAAADWLGCNADEIVFGLNSTSLMFNISRAVAQTWQAGDNIIVSSLDHFSHVSSWQRAAEDRGVEVRTLPLTADGTDLDADKLANLIDDKTRLLAFSLASNVLGTIPDAAKLIQMAKQKGVWVSVDGVHAAVHRLPDVKALDCDFFFASAYKLGGPHLGMMYAKKAHLTDLKPYKVEPAADIAPNRWEQGTQSFEAQAGFVAMIDYWANLGGKVSDGRREALAESYRQVEAYEQSISARVLAHIAQRPYIRLYGKNSENDRTPTFAFNLVKDGQLCDAAAVSRWLGEKNIALGAGNFYALNVVRHLDLVEHGFLRIGCLHYTHTDEIDRFFALLDDYAREIGAL</sequence>
<name>A0A7X2H0W5_9NEIS</name>
<evidence type="ECO:0000259" key="2">
    <source>
        <dbReference type="Pfam" id="PF00266"/>
    </source>
</evidence>
<dbReference type="PANTHER" id="PTHR43586:SF21">
    <property type="entry name" value="PYRIDOXAL PHOSPHATE (PLP)-DEPENDENT ASPARTATE AMINOTRANSFERASE SUPERFAMILY"/>
    <property type="match status" value="1"/>
</dbReference>
<comment type="caution">
    <text evidence="3">The sequence shown here is derived from an EMBL/GenBank/DDBJ whole genome shotgun (WGS) entry which is preliminary data.</text>
</comment>